<accession>A0A8R1TYP1</accession>
<dbReference type="PANTHER" id="PTHR10083">
    <property type="entry name" value="KUNITZ-TYPE PROTEASE INHIBITOR-RELATED"/>
    <property type="match status" value="1"/>
</dbReference>
<keyword evidence="4" id="KW-0812">Transmembrane</keyword>
<dbReference type="InterPro" id="IPR036880">
    <property type="entry name" value="Kunitz_BPTI_sf"/>
</dbReference>
<keyword evidence="4" id="KW-0472">Membrane</keyword>
<dbReference type="PROSITE" id="PS00280">
    <property type="entry name" value="BPTI_KUNITZ_1"/>
    <property type="match status" value="4"/>
</dbReference>
<feature type="transmembrane region" description="Helical" evidence="4">
    <location>
        <begin position="6"/>
        <end position="30"/>
    </location>
</feature>
<dbReference type="PRINTS" id="PR00759">
    <property type="entry name" value="BASICPTASE"/>
</dbReference>
<evidence type="ECO:0000256" key="2">
    <source>
        <dbReference type="ARBA" id="ARBA00022900"/>
    </source>
</evidence>
<evidence type="ECO:0000256" key="3">
    <source>
        <dbReference type="ARBA" id="ARBA00023157"/>
    </source>
</evidence>
<feature type="domain" description="BPTI/Kunitz inhibitor" evidence="5">
    <location>
        <begin position="590"/>
        <end position="641"/>
    </location>
</feature>
<feature type="domain" description="BPTI/Kunitz inhibitor" evidence="5">
    <location>
        <begin position="189"/>
        <end position="248"/>
    </location>
</feature>
<dbReference type="AlphaFoldDB" id="A0A8R1TYP1"/>
<dbReference type="FunFam" id="4.10.410.10:FF:000020">
    <property type="entry name" value="Collagen, type VI, alpha 3"/>
    <property type="match status" value="1"/>
</dbReference>
<evidence type="ECO:0000259" key="5">
    <source>
        <dbReference type="PROSITE" id="PS50279"/>
    </source>
</evidence>
<reference evidence="6" key="2">
    <citation type="submission" date="2022-06" db="UniProtKB">
        <authorList>
            <consortium name="EnsemblMetazoa"/>
        </authorList>
    </citation>
    <scope>IDENTIFICATION</scope>
</reference>
<dbReference type="InterPro" id="IPR002223">
    <property type="entry name" value="Kunitz_BPTI"/>
</dbReference>
<dbReference type="CDD" id="cd00109">
    <property type="entry name" value="Kunitz-type"/>
    <property type="match status" value="4"/>
</dbReference>
<dbReference type="PANTHER" id="PTHR10083:SF374">
    <property type="entry name" value="BPTI_KUNITZ INHIBITOR DOMAIN-CONTAINING PROTEIN"/>
    <property type="match status" value="1"/>
</dbReference>
<feature type="domain" description="BPTI/Kunitz inhibitor" evidence="5">
    <location>
        <begin position="302"/>
        <end position="357"/>
    </location>
</feature>
<dbReference type="Pfam" id="PF00014">
    <property type="entry name" value="Kunitz_BPTI"/>
    <property type="match status" value="7"/>
</dbReference>
<evidence type="ECO:0000313" key="7">
    <source>
        <dbReference type="Proteomes" id="UP000024404"/>
    </source>
</evidence>
<protein>
    <recommendedName>
        <fullName evidence="5">BPTI/Kunitz inhibitor domain-containing protein</fullName>
    </recommendedName>
</protein>
<proteinExistence type="predicted"/>
<feature type="domain" description="BPTI/Kunitz inhibitor" evidence="5">
    <location>
        <begin position="524"/>
        <end position="579"/>
    </location>
</feature>
<evidence type="ECO:0000256" key="1">
    <source>
        <dbReference type="ARBA" id="ARBA00022690"/>
    </source>
</evidence>
<reference evidence="7" key="1">
    <citation type="submission" date="2013-10" db="EMBL/GenBank/DDBJ databases">
        <title>Genome sequencing of Onchocerca volvulus.</title>
        <authorList>
            <person name="Cotton J."/>
            <person name="Tsai J."/>
            <person name="Stanley E."/>
            <person name="Tracey A."/>
            <person name="Holroyd N."/>
            <person name="Lustigman S."/>
            <person name="Berriman M."/>
        </authorList>
    </citation>
    <scope>NUCLEOTIDE SEQUENCE</scope>
</reference>
<dbReference type="OMA" id="ICNITEW"/>
<dbReference type="InterPro" id="IPR050098">
    <property type="entry name" value="TFPI/VKTCI-like"/>
</dbReference>
<dbReference type="Proteomes" id="UP000024404">
    <property type="component" value="Unassembled WGS sequence"/>
</dbReference>
<keyword evidence="4" id="KW-1133">Transmembrane helix</keyword>
<keyword evidence="2" id="KW-0722">Serine protease inhibitor</keyword>
<organism evidence="6 7">
    <name type="scientific">Onchocerca volvulus</name>
    <dbReference type="NCBI Taxonomy" id="6282"/>
    <lineage>
        <taxon>Eukaryota</taxon>
        <taxon>Metazoa</taxon>
        <taxon>Ecdysozoa</taxon>
        <taxon>Nematoda</taxon>
        <taxon>Chromadorea</taxon>
        <taxon>Rhabditida</taxon>
        <taxon>Spirurina</taxon>
        <taxon>Spiruromorpha</taxon>
        <taxon>Filarioidea</taxon>
        <taxon>Onchocercidae</taxon>
        <taxon>Onchocerca</taxon>
    </lineage>
</organism>
<keyword evidence="7" id="KW-1185">Reference proteome</keyword>
<dbReference type="GO" id="GO:0005615">
    <property type="term" value="C:extracellular space"/>
    <property type="evidence" value="ECO:0007669"/>
    <property type="project" value="TreeGrafter"/>
</dbReference>
<evidence type="ECO:0000313" key="6">
    <source>
        <dbReference type="EnsemblMetazoa" id="OVOC7403.1"/>
    </source>
</evidence>
<dbReference type="SMART" id="SM00131">
    <property type="entry name" value="KU"/>
    <property type="match status" value="7"/>
</dbReference>
<dbReference type="GO" id="GO:0004867">
    <property type="term" value="F:serine-type endopeptidase inhibitor activity"/>
    <property type="evidence" value="ECO:0007669"/>
    <property type="project" value="UniProtKB-KW"/>
</dbReference>
<evidence type="ECO:0000256" key="4">
    <source>
        <dbReference type="SAM" id="Phobius"/>
    </source>
</evidence>
<feature type="domain" description="BPTI/Kunitz inhibitor" evidence="5">
    <location>
        <begin position="382"/>
        <end position="432"/>
    </location>
</feature>
<dbReference type="PROSITE" id="PS50279">
    <property type="entry name" value="BPTI_KUNITZ_2"/>
    <property type="match status" value="7"/>
</dbReference>
<keyword evidence="3" id="KW-1015">Disulfide bond</keyword>
<dbReference type="EnsemblMetazoa" id="OVOC7403.1">
    <property type="protein sequence ID" value="OVOC7403.1"/>
    <property type="gene ID" value="WBGene00244212"/>
</dbReference>
<dbReference type="SUPFAM" id="SSF57362">
    <property type="entry name" value="BPTI-like"/>
    <property type="match status" value="7"/>
</dbReference>
<name>A0A8R1TYP1_ONCVO</name>
<keyword evidence="1" id="KW-0646">Protease inhibitor</keyword>
<dbReference type="InterPro" id="IPR020901">
    <property type="entry name" value="Prtase_inh_Kunz-CS"/>
</dbReference>
<sequence>MDTTYAFLLIILFPISNKAVIPMGSIAIILKATISNSKNHPCQIFFVLVIKLSLKLLNIIFSGCNGNENRFTTRRRCQAKCDKRRKFHMKQLPSTICNERFDSRHQTLCDPSKSTWAIRYFYDKSVNLCRPFWYGGCERSGKNRNIFVNERTCKSLCVRKKHRKSEEKPKNSNLKKTNKTGKLKILLMCFREFDTNLRYGCKTFDWRPRFFYNQTSSKCEMFWYDASCPKTRKFTNMFYHRGACKRLCQSSDQTTRKLWRQTGVRRIGQISAMFSQPYNSVPLFRDQKLIRMQKIFDEIPECDEFDSKLANICNITEWTPRYYYDMRSNKCQIFWNSGCISNSTNNFANITSCEKRCVMKWPDSGANKNEESMMSSILMTRCLEPVESGNCSEFYPAYYYNRNTQRCESFIYSGCDGNSNRFLTLRECHATCHQFRGLSPLETNCLLSLDGGEKFEKKNCPEKAGIRYYYNQKHERCEQFWYSGCAGNENRFYDFHTCKTICHHIPKKFASEKALHPLTHPKVCFEPITEGKCLNNSDRKTVQRWAFDHIQLQCVKFNYSGCNGNQNRFATEYSCNIRCKNLKHPQKDECFEPLDHGHWCQSISNRFYYNSDTNTCRNFHYTGCGKSRNIFMTQQECEEKFYPLIVIILKIKYSIFEIFFSIIFFTTDQDIESIRKQVLRVDQILMSDTVSYLKIDDQWLEYGKCIGYRYNITGKRTRLTSYLCSMKSDGTCNAQILSTTNGDEKCRMIKAWLKGINLYSWYFTVDQRPNPIVKQASNETIATLIILSPNNCHSIC</sequence>
<feature type="domain" description="BPTI/Kunitz inhibitor" evidence="5">
    <location>
        <begin position="97"/>
        <end position="157"/>
    </location>
</feature>
<dbReference type="Gene3D" id="4.10.410.10">
    <property type="entry name" value="Pancreatic trypsin inhibitor Kunitz domain"/>
    <property type="match status" value="8"/>
</dbReference>
<dbReference type="EMBL" id="CMVM020000193">
    <property type="status" value="NOT_ANNOTATED_CDS"/>
    <property type="molecule type" value="Genomic_DNA"/>
</dbReference>
<feature type="domain" description="BPTI/Kunitz inhibitor" evidence="5">
    <location>
        <begin position="445"/>
        <end position="502"/>
    </location>
</feature>